<dbReference type="EMBL" id="JADBGQ010000007">
    <property type="protein sequence ID" value="KAG5390374.1"/>
    <property type="molecule type" value="Genomic_DNA"/>
</dbReference>
<reference evidence="2 5" key="1">
    <citation type="submission" date="2021-03" db="EMBL/GenBank/DDBJ databases">
        <authorList>
            <person name="King G.J."/>
            <person name="Bancroft I."/>
            <person name="Baten A."/>
            <person name="Bloomfield J."/>
            <person name="Borpatragohain P."/>
            <person name="He Z."/>
            <person name="Irish N."/>
            <person name="Irwin J."/>
            <person name="Liu K."/>
            <person name="Mauleon R.P."/>
            <person name="Moore J."/>
            <person name="Morris R."/>
            <person name="Ostergaard L."/>
            <person name="Wang B."/>
            <person name="Wells R."/>
        </authorList>
    </citation>
    <scope>NUCLEOTIDE SEQUENCE [LARGE SCALE GENOMIC DNA]</scope>
    <source>
        <strain evidence="2">R-o-18</strain>
        <tissue evidence="2">Leaf</tissue>
    </source>
</reference>
<comment type="caution">
    <text evidence="2">The sequence shown here is derived from an EMBL/GenBank/DDBJ whole genome shotgun (WGS) entry which is preliminary data.</text>
</comment>
<evidence type="ECO:0000313" key="5">
    <source>
        <dbReference type="Proteomes" id="UP000823674"/>
    </source>
</evidence>
<accession>A0ABQ7KZ28</accession>
<name>A0ABQ7KZ28_BRACM</name>
<dbReference type="Proteomes" id="UP000823674">
    <property type="component" value="Chromosome A09"/>
</dbReference>
<proteinExistence type="predicted"/>
<keyword evidence="5" id="KW-1185">Reference proteome</keyword>
<feature type="compositionally biased region" description="Polar residues" evidence="1">
    <location>
        <begin position="111"/>
        <end position="121"/>
    </location>
</feature>
<protein>
    <submittedName>
        <fullName evidence="2">Uncharacterized protein</fullName>
    </submittedName>
</protein>
<sequence>MDPHLRNVSQQLKRFKAAFVRKDYNSCSDLLSQLKVLLTNIKLVSHCLRILKGHETSGIVSGESVVEKAVGLEKDDEVANGDSSMEKLIKSLYTTNSGRSNQAPAVDLESEQPTASASSTGDAGKIALGDDEANQPCSVADEKIPTPT</sequence>
<evidence type="ECO:0000313" key="2">
    <source>
        <dbReference type="EMBL" id="KAG5378715.1"/>
    </source>
</evidence>
<dbReference type="Proteomes" id="UP000823674">
    <property type="component" value="Chromosome A07"/>
</dbReference>
<dbReference type="EMBL" id="JADBGQ010000008">
    <property type="protein sequence ID" value="KAG5385058.1"/>
    <property type="molecule type" value="Genomic_DNA"/>
</dbReference>
<organism evidence="2 5">
    <name type="scientific">Brassica rapa subsp. trilocularis</name>
    <dbReference type="NCBI Taxonomy" id="1813537"/>
    <lineage>
        <taxon>Eukaryota</taxon>
        <taxon>Viridiplantae</taxon>
        <taxon>Streptophyta</taxon>
        <taxon>Embryophyta</taxon>
        <taxon>Tracheophyta</taxon>
        <taxon>Spermatophyta</taxon>
        <taxon>Magnoliopsida</taxon>
        <taxon>eudicotyledons</taxon>
        <taxon>Gunneridae</taxon>
        <taxon>Pentapetalae</taxon>
        <taxon>rosids</taxon>
        <taxon>malvids</taxon>
        <taxon>Brassicales</taxon>
        <taxon>Brassicaceae</taxon>
        <taxon>Brassiceae</taxon>
        <taxon>Brassica</taxon>
    </lineage>
</organism>
<dbReference type="Proteomes" id="UP000823674">
    <property type="component" value="Chromosome A08"/>
</dbReference>
<evidence type="ECO:0000313" key="3">
    <source>
        <dbReference type="EMBL" id="KAG5385058.1"/>
    </source>
</evidence>
<evidence type="ECO:0000256" key="1">
    <source>
        <dbReference type="SAM" id="MobiDB-lite"/>
    </source>
</evidence>
<gene>
    <name evidence="2" type="primary">A07g504490.1_BraROA</name>
    <name evidence="4" type="synonym">A08g509660.1_BraROA</name>
    <name evidence="3" type="synonym">A09g513330.1_BraROA</name>
    <name evidence="2" type="ORF">IGI04_026557</name>
    <name evidence="4" type="ORF">IGI04_031915</name>
    <name evidence="3" type="ORF">IGI04_036528</name>
</gene>
<dbReference type="EMBL" id="JADBGQ010000009">
    <property type="protein sequence ID" value="KAG5378715.1"/>
    <property type="molecule type" value="Genomic_DNA"/>
</dbReference>
<feature type="region of interest" description="Disordered" evidence="1">
    <location>
        <begin position="96"/>
        <end position="148"/>
    </location>
</feature>
<evidence type="ECO:0000313" key="4">
    <source>
        <dbReference type="EMBL" id="KAG5390374.1"/>
    </source>
</evidence>